<evidence type="ECO:0000313" key="3">
    <source>
        <dbReference type="Proteomes" id="UP001155057"/>
    </source>
</evidence>
<dbReference type="Proteomes" id="UP001155057">
    <property type="component" value="Unassembled WGS sequence"/>
</dbReference>
<keyword evidence="1" id="KW-1133">Transmembrane helix</keyword>
<sequence length="63" mass="6579">MMSWDIGRLLQLIGLGPLAWAGAAAGLTIPSLQGLLWAGVLLPAITSLIGFAIEKGVEYSQEV</sequence>
<feature type="transmembrane region" description="Helical" evidence="1">
    <location>
        <begin position="35"/>
        <end position="53"/>
    </location>
</feature>
<name>A0A9X2Q5M5_9BACT</name>
<keyword evidence="1" id="KW-0472">Membrane</keyword>
<protein>
    <submittedName>
        <fullName evidence="2">Uncharacterized protein</fullName>
    </submittedName>
</protein>
<proteinExistence type="predicted"/>
<keyword evidence="1" id="KW-0812">Transmembrane</keyword>
<evidence type="ECO:0000313" key="2">
    <source>
        <dbReference type="EMBL" id="MCS3709881.1"/>
    </source>
</evidence>
<organism evidence="2 3">
    <name type="scientific">Salinibacter ruber</name>
    <dbReference type="NCBI Taxonomy" id="146919"/>
    <lineage>
        <taxon>Bacteria</taxon>
        <taxon>Pseudomonadati</taxon>
        <taxon>Rhodothermota</taxon>
        <taxon>Rhodothermia</taxon>
        <taxon>Rhodothermales</taxon>
        <taxon>Salinibacteraceae</taxon>
        <taxon>Salinibacter</taxon>
    </lineage>
</organism>
<gene>
    <name evidence="2" type="ORF">GGP61_001485</name>
</gene>
<accession>A0A9X2Q5M5</accession>
<dbReference type="AlphaFoldDB" id="A0A9X2Q5M5"/>
<evidence type="ECO:0000256" key="1">
    <source>
        <dbReference type="SAM" id="Phobius"/>
    </source>
</evidence>
<reference evidence="2" key="1">
    <citation type="submission" date="2022-08" db="EMBL/GenBank/DDBJ databases">
        <title>Genomic Encyclopedia of Type Strains, Phase V (KMG-V): Genome sequencing to study the core and pangenomes of soil and plant-associated prokaryotes.</title>
        <authorList>
            <person name="Whitman W."/>
        </authorList>
    </citation>
    <scope>NUCLEOTIDE SEQUENCE</scope>
    <source>
        <strain evidence="2">SP3049</strain>
    </source>
</reference>
<comment type="caution">
    <text evidence="2">The sequence shown here is derived from an EMBL/GenBank/DDBJ whole genome shotgun (WGS) entry which is preliminary data.</text>
</comment>
<dbReference type="EMBL" id="JANUAE010000004">
    <property type="protein sequence ID" value="MCS3709881.1"/>
    <property type="molecule type" value="Genomic_DNA"/>
</dbReference>